<feature type="region of interest" description="Disordered" evidence="1">
    <location>
        <begin position="72"/>
        <end position="98"/>
    </location>
</feature>
<keyword evidence="3" id="KW-1185">Reference proteome</keyword>
<protein>
    <submittedName>
        <fullName evidence="2">Uncharacterized protein</fullName>
    </submittedName>
</protein>
<organism evidence="2 3">
    <name type="scientific">Aphis glycines</name>
    <name type="common">Soybean aphid</name>
    <dbReference type="NCBI Taxonomy" id="307491"/>
    <lineage>
        <taxon>Eukaryota</taxon>
        <taxon>Metazoa</taxon>
        <taxon>Ecdysozoa</taxon>
        <taxon>Arthropoda</taxon>
        <taxon>Hexapoda</taxon>
        <taxon>Insecta</taxon>
        <taxon>Pterygota</taxon>
        <taxon>Neoptera</taxon>
        <taxon>Paraneoptera</taxon>
        <taxon>Hemiptera</taxon>
        <taxon>Sternorrhyncha</taxon>
        <taxon>Aphidomorpha</taxon>
        <taxon>Aphidoidea</taxon>
        <taxon>Aphididae</taxon>
        <taxon>Aphidini</taxon>
        <taxon>Aphis</taxon>
        <taxon>Aphis</taxon>
    </lineage>
</organism>
<dbReference type="AlphaFoldDB" id="A0A6G0TM76"/>
<dbReference type="EMBL" id="VYZN01000025">
    <property type="protein sequence ID" value="KAE9535602.1"/>
    <property type="molecule type" value="Genomic_DNA"/>
</dbReference>
<accession>A0A6G0TM76</accession>
<evidence type="ECO:0000313" key="2">
    <source>
        <dbReference type="EMBL" id="KAE9535602.1"/>
    </source>
</evidence>
<evidence type="ECO:0000256" key="1">
    <source>
        <dbReference type="SAM" id="MobiDB-lite"/>
    </source>
</evidence>
<reference evidence="2 3" key="1">
    <citation type="submission" date="2019-08" db="EMBL/GenBank/DDBJ databases">
        <title>The genome of the soybean aphid Biotype 1, its phylome, world population structure and adaptation to the North American continent.</title>
        <authorList>
            <person name="Giordano R."/>
            <person name="Donthu R.K."/>
            <person name="Hernandez A.G."/>
            <person name="Wright C.L."/>
            <person name="Zimin A.V."/>
        </authorList>
    </citation>
    <scope>NUCLEOTIDE SEQUENCE [LARGE SCALE GENOMIC DNA]</scope>
    <source>
        <tissue evidence="2">Whole aphids</tissue>
    </source>
</reference>
<dbReference type="OrthoDB" id="6622994at2759"/>
<comment type="caution">
    <text evidence="2">The sequence shown here is derived from an EMBL/GenBank/DDBJ whole genome shotgun (WGS) entry which is preliminary data.</text>
</comment>
<proteinExistence type="predicted"/>
<sequence length="191" mass="20620">MHTFLSLKFQPITKLKNYTKVKNVKITNHKNYFFLPNFLFFCTLPPLNFEPFFPLFAPLPLGLGFSSSLSSSSSSSSSSTSRPSISSSSSSTSSSTSSSISSSLETSSFLDFGALSALAHNPCNANFSGLGGVSTLTFSPSFFKTVGLTISFDFSFLTCTPPLPLMKIGFNKLPTHPGIKSNKCISMEEKQ</sequence>
<gene>
    <name evidence="2" type="ORF">AGLY_007503</name>
</gene>
<name>A0A6G0TM76_APHGL</name>
<evidence type="ECO:0000313" key="3">
    <source>
        <dbReference type="Proteomes" id="UP000475862"/>
    </source>
</evidence>
<dbReference type="Proteomes" id="UP000475862">
    <property type="component" value="Unassembled WGS sequence"/>
</dbReference>